<gene>
    <name evidence="2" type="ORF">P7K49_001298</name>
</gene>
<feature type="non-terminal residue" evidence="2">
    <location>
        <position position="1"/>
    </location>
</feature>
<protein>
    <submittedName>
        <fullName evidence="2">Uncharacterized protein</fullName>
    </submittedName>
</protein>
<evidence type="ECO:0000256" key="1">
    <source>
        <dbReference type="SAM" id="MobiDB-lite"/>
    </source>
</evidence>
<feature type="region of interest" description="Disordered" evidence="1">
    <location>
        <begin position="32"/>
        <end position="52"/>
    </location>
</feature>
<sequence>YNPLKQFRIPEGQGQKDGCGYFSYGPEIFPTRNKERKEKKPDLNFCTRQERE</sequence>
<feature type="non-terminal residue" evidence="2">
    <location>
        <position position="52"/>
    </location>
</feature>
<accession>A0ABQ9WE44</accession>
<name>A0ABQ9WE44_SAGOE</name>
<comment type="caution">
    <text evidence="2">The sequence shown here is derived from an EMBL/GenBank/DDBJ whole genome shotgun (WGS) entry which is preliminary data.</text>
</comment>
<reference evidence="2 3" key="1">
    <citation type="submission" date="2023-05" db="EMBL/GenBank/DDBJ databases">
        <title>B98-5 Cell Line De Novo Hybrid Assembly: An Optical Mapping Approach.</title>
        <authorList>
            <person name="Kananen K."/>
            <person name="Auerbach J.A."/>
            <person name="Kautto E."/>
            <person name="Blachly J.S."/>
        </authorList>
    </citation>
    <scope>NUCLEOTIDE SEQUENCE [LARGE SCALE GENOMIC DNA]</scope>
    <source>
        <strain evidence="2">B95-8</strain>
        <tissue evidence="2">Cell line</tissue>
    </source>
</reference>
<evidence type="ECO:0000313" key="3">
    <source>
        <dbReference type="Proteomes" id="UP001266305"/>
    </source>
</evidence>
<keyword evidence="3" id="KW-1185">Reference proteome</keyword>
<dbReference type="Proteomes" id="UP001266305">
    <property type="component" value="Unassembled WGS sequence"/>
</dbReference>
<evidence type="ECO:0000313" key="2">
    <source>
        <dbReference type="EMBL" id="KAK2119912.1"/>
    </source>
</evidence>
<dbReference type="EMBL" id="JASSZA010000001">
    <property type="protein sequence ID" value="KAK2119912.1"/>
    <property type="molecule type" value="Genomic_DNA"/>
</dbReference>
<proteinExistence type="predicted"/>
<organism evidence="2 3">
    <name type="scientific">Saguinus oedipus</name>
    <name type="common">Cotton-top tamarin</name>
    <name type="synonym">Oedipomidas oedipus</name>
    <dbReference type="NCBI Taxonomy" id="9490"/>
    <lineage>
        <taxon>Eukaryota</taxon>
        <taxon>Metazoa</taxon>
        <taxon>Chordata</taxon>
        <taxon>Craniata</taxon>
        <taxon>Vertebrata</taxon>
        <taxon>Euteleostomi</taxon>
        <taxon>Mammalia</taxon>
        <taxon>Eutheria</taxon>
        <taxon>Euarchontoglires</taxon>
        <taxon>Primates</taxon>
        <taxon>Haplorrhini</taxon>
        <taxon>Platyrrhini</taxon>
        <taxon>Cebidae</taxon>
        <taxon>Callitrichinae</taxon>
        <taxon>Saguinus</taxon>
    </lineage>
</organism>